<protein>
    <submittedName>
        <fullName evidence="1">Uncharacterized protein</fullName>
    </submittedName>
</protein>
<comment type="caution">
    <text evidence="1">The sequence shown here is derived from an EMBL/GenBank/DDBJ whole genome shotgun (WGS) entry which is preliminary data.</text>
</comment>
<keyword evidence="2" id="KW-1185">Reference proteome</keyword>
<dbReference type="Proteomes" id="UP000281498">
    <property type="component" value="Unassembled WGS sequence"/>
</dbReference>
<dbReference type="EMBL" id="PDOE01000002">
    <property type="protein sequence ID" value="RKL68248.1"/>
    <property type="molecule type" value="Genomic_DNA"/>
</dbReference>
<reference evidence="1 2" key="1">
    <citation type="submission" date="2017-10" db="EMBL/GenBank/DDBJ databases">
        <title>Bacillus sp. nov., a halophilic bacterium isolated from a Keqin Lake.</title>
        <authorList>
            <person name="Wang H."/>
        </authorList>
    </citation>
    <scope>NUCLEOTIDE SEQUENCE [LARGE SCALE GENOMIC DNA]</scope>
    <source>
        <strain evidence="1 2">KCTC 13187</strain>
    </source>
</reference>
<sequence length="76" mass="8703">MSTHNEFIAERDKIDFLIDQGYRITAVTENLSGDLVEFQQVDEAGVLGEKKETTSLLIMNANARKYFSTLMMEQQQ</sequence>
<dbReference type="OrthoDB" id="2454651at2"/>
<gene>
    <name evidence="1" type="ORF">CR203_07115</name>
</gene>
<name>A0A3A9K9L5_9BACI</name>
<evidence type="ECO:0000313" key="2">
    <source>
        <dbReference type="Proteomes" id="UP000281498"/>
    </source>
</evidence>
<accession>A0A3A9K9L5</accession>
<proteinExistence type="predicted"/>
<dbReference type="RefSeq" id="WP_110938587.1">
    <property type="nucleotide sequence ID" value="NZ_KZ614147.1"/>
</dbReference>
<organism evidence="1 2">
    <name type="scientific">Salipaludibacillus neizhouensis</name>
    <dbReference type="NCBI Taxonomy" id="885475"/>
    <lineage>
        <taxon>Bacteria</taxon>
        <taxon>Bacillati</taxon>
        <taxon>Bacillota</taxon>
        <taxon>Bacilli</taxon>
        <taxon>Bacillales</taxon>
        <taxon>Bacillaceae</taxon>
    </lineage>
</organism>
<dbReference type="AlphaFoldDB" id="A0A3A9K9L5"/>
<evidence type="ECO:0000313" key="1">
    <source>
        <dbReference type="EMBL" id="RKL68248.1"/>
    </source>
</evidence>